<evidence type="ECO:0000256" key="1">
    <source>
        <dbReference type="SAM" id="MobiDB-lite"/>
    </source>
</evidence>
<feature type="transmembrane region" description="Helical" evidence="2">
    <location>
        <begin position="49"/>
        <end position="71"/>
    </location>
</feature>
<evidence type="ECO:0000313" key="3">
    <source>
        <dbReference type="EMBL" id="PIP63691.1"/>
    </source>
</evidence>
<feature type="region of interest" description="Disordered" evidence="1">
    <location>
        <begin position="1"/>
        <end position="21"/>
    </location>
</feature>
<keyword evidence="2" id="KW-1133">Transmembrane helix</keyword>
<sequence>MEPDAIPKQIENLKSKQQLTRKERRYLQKLENKLSEKKDSNKPFNIKQVLAKISIIILVLLVIAGIMWFVASRPNLPPIDLAGHIEQNPSAHILDQPMPELIQKHMLEHADGKGKSGILIQYNCKKYSCEKNLIDKLKTLVKKYPENVYLAPNNYDGKIIITKLNQRKILSSFDEGQIVDFITNK</sequence>
<organism evidence="3 4">
    <name type="scientific">Candidatus Roizmanbacteria bacterium CG22_combo_CG10-13_8_21_14_all_34_12</name>
    <dbReference type="NCBI Taxonomy" id="1974860"/>
    <lineage>
        <taxon>Bacteria</taxon>
        <taxon>Candidatus Roizmaniibacteriota</taxon>
    </lineage>
</organism>
<evidence type="ECO:0000313" key="4">
    <source>
        <dbReference type="Proteomes" id="UP000229699"/>
    </source>
</evidence>
<name>A0A2H0C1J6_9BACT</name>
<proteinExistence type="predicted"/>
<accession>A0A2H0C1J6</accession>
<reference evidence="3 4" key="1">
    <citation type="submission" date="2017-09" db="EMBL/GenBank/DDBJ databases">
        <title>Depth-based differentiation of microbial function through sediment-hosted aquifers and enrichment of novel symbionts in the deep terrestrial subsurface.</title>
        <authorList>
            <person name="Probst A.J."/>
            <person name="Ladd B."/>
            <person name="Jarett J.K."/>
            <person name="Geller-Mcgrath D.E."/>
            <person name="Sieber C.M."/>
            <person name="Emerson J.B."/>
            <person name="Anantharaman K."/>
            <person name="Thomas B.C."/>
            <person name="Malmstrom R."/>
            <person name="Stieglmeier M."/>
            <person name="Klingl A."/>
            <person name="Woyke T."/>
            <person name="Ryan C.M."/>
            <person name="Banfield J.F."/>
        </authorList>
    </citation>
    <scope>NUCLEOTIDE SEQUENCE [LARGE SCALE GENOMIC DNA]</scope>
    <source>
        <strain evidence="3">CG22_combo_CG10-13_8_21_14_all_34_12</strain>
    </source>
</reference>
<keyword evidence="2" id="KW-0472">Membrane</keyword>
<protein>
    <submittedName>
        <fullName evidence="3">Uncharacterized protein</fullName>
    </submittedName>
</protein>
<evidence type="ECO:0000256" key="2">
    <source>
        <dbReference type="SAM" id="Phobius"/>
    </source>
</evidence>
<comment type="caution">
    <text evidence="3">The sequence shown here is derived from an EMBL/GenBank/DDBJ whole genome shotgun (WGS) entry which is preliminary data.</text>
</comment>
<dbReference type="EMBL" id="PCTC01000021">
    <property type="protein sequence ID" value="PIP63691.1"/>
    <property type="molecule type" value="Genomic_DNA"/>
</dbReference>
<gene>
    <name evidence="3" type="ORF">COW97_01145</name>
</gene>
<keyword evidence="2" id="KW-0812">Transmembrane</keyword>
<dbReference type="AlphaFoldDB" id="A0A2H0C1J6"/>
<dbReference type="Proteomes" id="UP000229699">
    <property type="component" value="Unassembled WGS sequence"/>
</dbReference>